<keyword evidence="9 13" id="KW-0239">DNA-directed DNA polymerase</keyword>
<dbReference type="RefSeq" id="WP_158338723.1">
    <property type="nucleotide sequence ID" value="NZ_CP034855.1"/>
</dbReference>
<dbReference type="Pfam" id="PF12169">
    <property type="entry name" value="DNA_pol3_gamma3"/>
    <property type="match status" value="1"/>
</dbReference>
<gene>
    <name evidence="13 15" type="primary">dnaX</name>
    <name evidence="15" type="ORF">D9V77_02395</name>
</gene>
<dbReference type="SUPFAM" id="SSF52540">
    <property type="entry name" value="P-loop containing nucleoside triphosphate hydrolases"/>
    <property type="match status" value="1"/>
</dbReference>
<dbReference type="OrthoDB" id="9810148at2"/>
<keyword evidence="5" id="KW-0479">Metal-binding</keyword>
<evidence type="ECO:0000313" key="16">
    <source>
        <dbReference type="Proteomes" id="UP000298585"/>
    </source>
</evidence>
<comment type="subunit">
    <text evidence="10 13">DNA polymerase III contains a core (composed of alpha, epsilon and theta chains) that associates with a tau subunit. This core dimerizes to form the POLIII' complex. PolIII' associates with the gamma complex (composed of gamma, delta, delta', psi and chi chains) and with the beta chain to form the complete DNA polymerase III complex.</text>
</comment>
<dbReference type="Gene3D" id="1.20.272.10">
    <property type="match status" value="1"/>
</dbReference>
<dbReference type="EC" id="2.7.7.7" evidence="13"/>
<keyword evidence="8 13" id="KW-0067">ATP-binding</keyword>
<dbReference type="EMBL" id="CP034855">
    <property type="protein sequence ID" value="QCI25670.1"/>
    <property type="molecule type" value="Genomic_DNA"/>
</dbReference>
<evidence type="ECO:0000256" key="9">
    <source>
        <dbReference type="ARBA" id="ARBA00022932"/>
    </source>
</evidence>
<evidence type="ECO:0000256" key="12">
    <source>
        <dbReference type="ARBA" id="ARBA00049244"/>
    </source>
</evidence>
<dbReference type="InterPro" id="IPR003593">
    <property type="entry name" value="AAA+_ATPase"/>
</dbReference>
<dbReference type="Gene3D" id="3.40.50.300">
    <property type="entry name" value="P-loop containing nucleotide triphosphate hydrolases"/>
    <property type="match status" value="1"/>
</dbReference>
<feature type="domain" description="AAA+ ATPase" evidence="14">
    <location>
        <begin position="37"/>
        <end position="177"/>
    </location>
</feature>
<dbReference type="NCBIfam" id="NF011522">
    <property type="entry name" value="PRK14961.1"/>
    <property type="match status" value="1"/>
</dbReference>
<evidence type="ECO:0000256" key="3">
    <source>
        <dbReference type="ARBA" id="ARBA00022695"/>
    </source>
</evidence>
<comment type="function">
    <text evidence="11 13">DNA polymerase III is a complex, multichain enzyme responsible for most of the replicative synthesis in bacteria. This DNA polymerase also exhibits 3' to 5' exonuclease activity.</text>
</comment>
<dbReference type="GO" id="GO:0003677">
    <property type="term" value="F:DNA binding"/>
    <property type="evidence" value="ECO:0007669"/>
    <property type="project" value="InterPro"/>
</dbReference>
<evidence type="ECO:0000256" key="2">
    <source>
        <dbReference type="ARBA" id="ARBA00022679"/>
    </source>
</evidence>
<dbReference type="InterPro" id="IPR008921">
    <property type="entry name" value="DNA_pol3_clamp-load_cplx_C"/>
</dbReference>
<dbReference type="NCBIfam" id="TIGR02397">
    <property type="entry name" value="dnaX_nterm"/>
    <property type="match status" value="1"/>
</dbReference>
<comment type="catalytic activity">
    <reaction evidence="12 13">
        <text>DNA(n) + a 2'-deoxyribonucleoside 5'-triphosphate = DNA(n+1) + diphosphate</text>
        <dbReference type="Rhea" id="RHEA:22508"/>
        <dbReference type="Rhea" id="RHEA-COMP:17339"/>
        <dbReference type="Rhea" id="RHEA-COMP:17340"/>
        <dbReference type="ChEBI" id="CHEBI:33019"/>
        <dbReference type="ChEBI" id="CHEBI:61560"/>
        <dbReference type="ChEBI" id="CHEBI:173112"/>
        <dbReference type="EC" id="2.7.7.7"/>
    </reaction>
</comment>
<keyword evidence="3 13" id="KW-0548">Nucleotidyltransferase</keyword>
<evidence type="ECO:0000256" key="11">
    <source>
        <dbReference type="ARBA" id="ARBA00037724"/>
    </source>
</evidence>
<dbReference type="InterPro" id="IPR050238">
    <property type="entry name" value="DNA_Rep/Repair_Clamp_Loader"/>
</dbReference>
<dbReference type="InterPro" id="IPR022754">
    <property type="entry name" value="DNA_pol_III_gamma-3"/>
</dbReference>
<dbReference type="GO" id="GO:0009360">
    <property type="term" value="C:DNA polymerase III complex"/>
    <property type="evidence" value="ECO:0007669"/>
    <property type="project" value="InterPro"/>
</dbReference>
<dbReference type="Pfam" id="PF13177">
    <property type="entry name" value="DNA_pol3_delta2"/>
    <property type="match status" value="1"/>
</dbReference>
<keyword evidence="2 13" id="KW-0808">Transferase</keyword>
<dbReference type="SMART" id="SM00382">
    <property type="entry name" value="AAA"/>
    <property type="match status" value="1"/>
</dbReference>
<dbReference type="GO" id="GO:0046872">
    <property type="term" value="F:metal ion binding"/>
    <property type="evidence" value="ECO:0007669"/>
    <property type="project" value="UniProtKB-KW"/>
</dbReference>
<dbReference type="SUPFAM" id="SSF48019">
    <property type="entry name" value="post-AAA+ oligomerization domain-like"/>
    <property type="match status" value="1"/>
</dbReference>
<dbReference type="Gene3D" id="1.10.8.60">
    <property type="match status" value="1"/>
</dbReference>
<accession>A0A4D6YIM2</accession>
<reference evidence="15 16" key="2">
    <citation type="submission" date="2019-05" db="EMBL/GenBank/DDBJ databases">
        <title>Genome evolution of the obligate endosymbiont Buchnera aphidicola.</title>
        <authorList>
            <person name="Moran N.A."/>
        </authorList>
    </citation>
    <scope>NUCLEOTIDE SEQUENCE [LARGE SCALE GENOMIC DNA]</scope>
    <source>
        <strain evidence="15 16">Sav</strain>
    </source>
</reference>
<dbReference type="GO" id="GO:0003887">
    <property type="term" value="F:DNA-directed DNA polymerase activity"/>
    <property type="evidence" value="ECO:0007669"/>
    <property type="project" value="UniProtKB-KW"/>
</dbReference>
<dbReference type="InterPro" id="IPR027417">
    <property type="entry name" value="P-loop_NTPase"/>
</dbReference>
<dbReference type="InterPro" id="IPR045085">
    <property type="entry name" value="HLD_clamp_pol_III_gamma_tau"/>
</dbReference>
<evidence type="ECO:0000256" key="8">
    <source>
        <dbReference type="ARBA" id="ARBA00022840"/>
    </source>
</evidence>
<dbReference type="FunFam" id="3.40.50.300:FF:000014">
    <property type="entry name" value="DNA polymerase III subunit gamma/tau"/>
    <property type="match status" value="1"/>
</dbReference>
<proteinExistence type="inferred from homology"/>
<evidence type="ECO:0000256" key="1">
    <source>
        <dbReference type="ARBA" id="ARBA00006360"/>
    </source>
</evidence>
<dbReference type="PANTHER" id="PTHR11669">
    <property type="entry name" value="REPLICATION FACTOR C / DNA POLYMERASE III GAMMA-TAU SUBUNIT"/>
    <property type="match status" value="1"/>
</dbReference>
<dbReference type="AlphaFoldDB" id="A0A4D6YIM2"/>
<dbReference type="Pfam" id="PF22608">
    <property type="entry name" value="DNAX_ATPase_lid"/>
    <property type="match status" value="1"/>
</dbReference>
<evidence type="ECO:0000256" key="13">
    <source>
        <dbReference type="RuleBase" id="RU364063"/>
    </source>
</evidence>
<reference evidence="15 16" key="1">
    <citation type="submission" date="2018-12" db="EMBL/GenBank/DDBJ databases">
        <authorList>
            <person name="Chong R.A."/>
        </authorList>
    </citation>
    <scope>NUCLEOTIDE SEQUENCE [LARGE SCALE GENOMIC DNA]</scope>
    <source>
        <strain evidence="15 16">Sav</strain>
    </source>
</reference>
<dbReference type="CDD" id="cd00009">
    <property type="entry name" value="AAA"/>
    <property type="match status" value="1"/>
</dbReference>
<name>A0A4D6YIM2_9GAMM</name>
<keyword evidence="6 13" id="KW-0547">Nucleotide-binding</keyword>
<comment type="similarity">
    <text evidence="1 13">Belongs to the DnaX/STICHEL family.</text>
</comment>
<evidence type="ECO:0000259" key="14">
    <source>
        <dbReference type="SMART" id="SM00382"/>
    </source>
</evidence>
<evidence type="ECO:0000313" key="15">
    <source>
        <dbReference type="EMBL" id="QCI25670.1"/>
    </source>
</evidence>
<dbReference type="CDD" id="cd18137">
    <property type="entry name" value="HLD_clamp_pol_III_gamma_tau"/>
    <property type="match status" value="1"/>
</dbReference>
<protein>
    <recommendedName>
        <fullName evidence="13">DNA polymerase III subunit gamma/tau</fullName>
        <ecNumber evidence="13">2.7.7.7</ecNumber>
    </recommendedName>
</protein>
<evidence type="ECO:0000256" key="4">
    <source>
        <dbReference type="ARBA" id="ARBA00022705"/>
    </source>
</evidence>
<dbReference type="GO" id="GO:0006261">
    <property type="term" value="P:DNA-templated DNA replication"/>
    <property type="evidence" value="ECO:0007669"/>
    <property type="project" value="TreeGrafter"/>
</dbReference>
<evidence type="ECO:0000256" key="5">
    <source>
        <dbReference type="ARBA" id="ARBA00022723"/>
    </source>
</evidence>
<evidence type="ECO:0000256" key="7">
    <source>
        <dbReference type="ARBA" id="ARBA00022833"/>
    </source>
</evidence>
<dbReference type="Proteomes" id="UP000298585">
    <property type="component" value="Chromosome"/>
</dbReference>
<evidence type="ECO:0000256" key="10">
    <source>
        <dbReference type="ARBA" id="ARBA00026073"/>
    </source>
</evidence>
<dbReference type="GO" id="GO:0005524">
    <property type="term" value="F:ATP binding"/>
    <property type="evidence" value="ECO:0007669"/>
    <property type="project" value="UniProtKB-KW"/>
</dbReference>
<keyword evidence="7" id="KW-0862">Zinc</keyword>
<organism evidence="15 16">
    <name type="scientific">Buchnera aphidicola</name>
    <name type="common">Sitobion avenae</name>
    <dbReference type="NCBI Taxonomy" id="571428"/>
    <lineage>
        <taxon>Bacteria</taxon>
        <taxon>Pseudomonadati</taxon>
        <taxon>Pseudomonadota</taxon>
        <taxon>Gammaproteobacteria</taxon>
        <taxon>Enterobacterales</taxon>
        <taxon>Erwiniaceae</taxon>
        <taxon>Buchnera</taxon>
    </lineage>
</organism>
<sequence>MNYEILARKWRPQSFKDIIGQKHIVTAISNGLSLGRIHHAWLLSGTRGIGKTTIARLLAKSLNCQKGIASNPCRKCIICKEIEKGLCLDVLEIDGASRTKVEDMREMLDNIYYAPTKSRFKVYLIDEVHMLSRHSFNALLKTLEEPPAHIKFILATTDIERIPKTIISRCLSFKLKTISEEKIFKFLKSILIKESIDSDEYSLKKISHYAKGSIRDALNLLEHAINLGNGSVDIKNITEILGILPEKYSFLLTDAVLKKDPKKTMLLLNKISAIGIEWEEVLIEMLRFLYHISISQEFPLVWEKFFTETYKNQIQIIAQNVNKKNIQLCYEILLNGRKELKFAPSQKIGIEMSLLRAITAIQKNKSSVNKNE</sequence>
<dbReference type="PANTHER" id="PTHR11669:SF0">
    <property type="entry name" value="PROTEIN STICHEL-LIKE 2"/>
    <property type="match status" value="1"/>
</dbReference>
<evidence type="ECO:0000256" key="6">
    <source>
        <dbReference type="ARBA" id="ARBA00022741"/>
    </source>
</evidence>
<dbReference type="InterPro" id="IPR012763">
    <property type="entry name" value="DNA_pol_III_sug/sutau_N"/>
</dbReference>
<keyword evidence="4 13" id="KW-0235">DNA replication</keyword>